<evidence type="ECO:0000256" key="2">
    <source>
        <dbReference type="SAM" id="Phobius"/>
    </source>
</evidence>
<dbReference type="InterPro" id="IPR051203">
    <property type="entry name" value="Polysaccharide_Synthase-Rel"/>
</dbReference>
<dbReference type="PANTHER" id="PTHR43318:SF1">
    <property type="entry name" value="POLYSACCHARIDE BIOSYNTHESIS PROTEIN EPSC-RELATED"/>
    <property type="match status" value="1"/>
</dbReference>
<feature type="transmembrane region" description="Helical" evidence="2">
    <location>
        <begin position="118"/>
        <end position="137"/>
    </location>
</feature>
<feature type="domain" description="Polysaccharide biosynthesis protein CapD-like" evidence="3">
    <location>
        <begin position="312"/>
        <end position="591"/>
    </location>
</feature>
<keyword evidence="2" id="KW-1133">Transmembrane helix</keyword>
<feature type="transmembrane region" description="Helical" evidence="2">
    <location>
        <begin position="29"/>
        <end position="48"/>
    </location>
</feature>
<dbReference type="SUPFAM" id="SSF51735">
    <property type="entry name" value="NAD(P)-binding Rossmann-fold domains"/>
    <property type="match status" value="2"/>
</dbReference>
<organism evidence="4 5">
    <name type="scientific">Spelaeicoccus albus</name>
    <dbReference type="NCBI Taxonomy" id="1280376"/>
    <lineage>
        <taxon>Bacteria</taxon>
        <taxon>Bacillati</taxon>
        <taxon>Actinomycetota</taxon>
        <taxon>Actinomycetes</taxon>
        <taxon>Micrococcales</taxon>
        <taxon>Brevibacteriaceae</taxon>
        <taxon>Spelaeicoccus</taxon>
    </lineage>
</organism>
<keyword evidence="2" id="KW-0472">Membrane</keyword>
<accession>A0A7Z0A8P5</accession>
<dbReference type="Gene3D" id="3.40.50.720">
    <property type="entry name" value="NAD(P)-binding Rossmann-like Domain"/>
    <property type="match status" value="2"/>
</dbReference>
<evidence type="ECO:0000313" key="4">
    <source>
        <dbReference type="EMBL" id="NYI66454.1"/>
    </source>
</evidence>
<dbReference type="PANTHER" id="PTHR43318">
    <property type="entry name" value="UDP-N-ACETYLGLUCOSAMINE 4,6-DEHYDRATASE"/>
    <property type="match status" value="1"/>
</dbReference>
<evidence type="ECO:0000256" key="1">
    <source>
        <dbReference type="ARBA" id="ARBA00007430"/>
    </source>
</evidence>
<protein>
    <submittedName>
        <fullName evidence="4">FlaA1/EpsC-like NDP-sugar epimerase</fullName>
    </submittedName>
</protein>
<proteinExistence type="inferred from homology"/>
<comment type="caution">
    <text evidence="4">The sequence shown here is derived from an EMBL/GenBank/DDBJ whole genome shotgun (WGS) entry which is preliminary data.</text>
</comment>
<gene>
    <name evidence="4" type="ORF">BJY26_000760</name>
</gene>
<dbReference type="EMBL" id="JACBZP010000001">
    <property type="protein sequence ID" value="NYI66454.1"/>
    <property type="molecule type" value="Genomic_DNA"/>
</dbReference>
<evidence type="ECO:0000313" key="5">
    <source>
        <dbReference type="Proteomes" id="UP000539111"/>
    </source>
</evidence>
<reference evidence="4 5" key="1">
    <citation type="submission" date="2020-07" db="EMBL/GenBank/DDBJ databases">
        <title>Sequencing the genomes of 1000 actinobacteria strains.</title>
        <authorList>
            <person name="Klenk H.-P."/>
        </authorList>
    </citation>
    <scope>NUCLEOTIDE SEQUENCE [LARGE SCALE GENOMIC DNA]</scope>
    <source>
        <strain evidence="4 5">DSM 26341</strain>
    </source>
</reference>
<dbReference type="RefSeq" id="WP_179425824.1">
    <property type="nucleotide sequence ID" value="NZ_JACBZP010000001.1"/>
</dbReference>
<sequence length="640" mass="69702">MSREAPTGPRGTRSSLSALGKFWRSDFRIVLDLIAWLISLGMVASVRYDMADAWANHTGLLTAAAIVVVLHLGLGMFLVYRGQYRYGSTDELIGLATVVGITTAVLLVVALLLPAPRIVPLSVPPVAGAVALVLIVIERWAGKRMRDTHRPTTHRVEIQRAIIVGAGDGGLTAVRIMHGDVHSKYRPVALLDDDLAKRYLRIDGVHVMGRLSDLERVATALNADVVVFAIPTAGKEVLNAAADTAARLKLKFKVLPSFNESALQTSRGSLAGTADVRPIGQFRDVSLFDLIGRHQIKTDVEQISQYLAGKTVLVTGAGGSIGSRLCAEISRFAVKRLVMTDRDESGLHSVELGIGGRALLTSPDLVLGDLRDSGFIPQLFASAQPDVVFHAAALKHLPLLESFPEEAVKTNVLVTDRLLTEARRHRIDRFVHISTDKAAEPTSVLGLTKRIAERLTATTNDDELPGTYLSVRFGNVLGSRGSVLTTFASQVASGGPLTVTDPQMRRYFMTVDEACELVVQAGAIGASREVLVLDMGEQVLIEDLARRMAEMGGHPEMAIEYTGLRHGEKLLEKRLSKYEADSRPSHPQVSQVPVPPFTDNVVERLSYMVRQPMTEDVRRELVKELNIASRIGLDRSRSPR</sequence>
<dbReference type="Proteomes" id="UP000539111">
    <property type="component" value="Unassembled WGS sequence"/>
</dbReference>
<dbReference type="Pfam" id="PF02719">
    <property type="entry name" value="Polysacc_synt_2"/>
    <property type="match status" value="1"/>
</dbReference>
<keyword evidence="5" id="KW-1185">Reference proteome</keyword>
<dbReference type="Pfam" id="PF13727">
    <property type="entry name" value="CoA_binding_3"/>
    <property type="match status" value="1"/>
</dbReference>
<evidence type="ECO:0000259" key="3">
    <source>
        <dbReference type="Pfam" id="PF02719"/>
    </source>
</evidence>
<feature type="transmembrane region" description="Helical" evidence="2">
    <location>
        <begin position="92"/>
        <end position="112"/>
    </location>
</feature>
<feature type="transmembrane region" description="Helical" evidence="2">
    <location>
        <begin position="60"/>
        <end position="80"/>
    </location>
</feature>
<dbReference type="InterPro" id="IPR003869">
    <property type="entry name" value="Polysac_CapD-like"/>
</dbReference>
<comment type="similarity">
    <text evidence="1">Belongs to the polysaccharide synthase family.</text>
</comment>
<dbReference type="AlphaFoldDB" id="A0A7Z0A8P5"/>
<keyword evidence="2" id="KW-0812">Transmembrane</keyword>
<dbReference type="InterPro" id="IPR036291">
    <property type="entry name" value="NAD(P)-bd_dom_sf"/>
</dbReference>
<name>A0A7Z0A8P5_9MICO</name>
<dbReference type="CDD" id="cd05237">
    <property type="entry name" value="UDP_invert_4-6DH_SDR_e"/>
    <property type="match status" value="1"/>
</dbReference>